<keyword evidence="1" id="KW-0732">Signal</keyword>
<feature type="signal peptide" evidence="1">
    <location>
        <begin position="1"/>
        <end position="19"/>
    </location>
</feature>
<protein>
    <submittedName>
        <fullName evidence="2">Uncharacterized protein</fullName>
    </submittedName>
</protein>
<name>A0A0T5VVR5_9SPHI</name>
<evidence type="ECO:0000256" key="1">
    <source>
        <dbReference type="SAM" id="SignalP"/>
    </source>
</evidence>
<feature type="chain" id="PRO_5006665850" evidence="1">
    <location>
        <begin position="20"/>
        <end position="117"/>
    </location>
</feature>
<proteinExistence type="predicted"/>
<reference evidence="2 3" key="1">
    <citation type="submission" date="2015-11" db="EMBL/GenBank/DDBJ databases">
        <title>Sequence of Pedobacter ginsenosidimutans.</title>
        <authorList>
            <person name="Carson E."/>
            <person name="Keyser V."/>
            <person name="Newman J."/>
            <person name="Miller J."/>
        </authorList>
    </citation>
    <scope>NUCLEOTIDE SEQUENCE [LARGE SCALE GENOMIC DNA]</scope>
    <source>
        <strain evidence="2 3">KACC 14530</strain>
    </source>
</reference>
<dbReference type="OrthoDB" id="5873496at2"/>
<dbReference type="Proteomes" id="UP000051950">
    <property type="component" value="Unassembled WGS sequence"/>
</dbReference>
<accession>A0A0T5VVR5</accession>
<evidence type="ECO:0000313" key="3">
    <source>
        <dbReference type="Proteomes" id="UP000051950"/>
    </source>
</evidence>
<dbReference type="RefSeq" id="WP_057931515.1">
    <property type="nucleotide sequence ID" value="NZ_LMZQ01000003.1"/>
</dbReference>
<keyword evidence="3" id="KW-1185">Reference proteome</keyword>
<dbReference type="EMBL" id="LMZQ01000003">
    <property type="protein sequence ID" value="KRT17285.1"/>
    <property type="molecule type" value="Genomic_DNA"/>
</dbReference>
<dbReference type="AlphaFoldDB" id="A0A0T5VVR5"/>
<gene>
    <name evidence="2" type="ORF">ASU31_06340</name>
</gene>
<comment type="caution">
    <text evidence="2">The sequence shown here is derived from an EMBL/GenBank/DDBJ whole genome shotgun (WGS) entry which is preliminary data.</text>
</comment>
<organism evidence="2 3">
    <name type="scientific">Pedobacter ginsenosidimutans</name>
    <dbReference type="NCBI Taxonomy" id="687842"/>
    <lineage>
        <taxon>Bacteria</taxon>
        <taxon>Pseudomonadati</taxon>
        <taxon>Bacteroidota</taxon>
        <taxon>Sphingobacteriia</taxon>
        <taxon>Sphingobacteriales</taxon>
        <taxon>Sphingobacteriaceae</taxon>
        <taxon>Pedobacter</taxon>
    </lineage>
</organism>
<sequence length="117" mass="13340">MKKLILAAALVACFGLSHAKAQNVNGVKLTDIHVDYIQIRAVKSFLADKQWIALEHGQKIGDYSELYIRDDNDKKIEFNSAIDALNKMKAYGYELFSVYTEQVDQSSNRPVYVLKRK</sequence>
<evidence type="ECO:0000313" key="2">
    <source>
        <dbReference type="EMBL" id="KRT17285.1"/>
    </source>
</evidence>